<evidence type="ECO:0000313" key="2">
    <source>
        <dbReference type="EMBL" id="CAB4771258.1"/>
    </source>
</evidence>
<accession>A0A6J6VKE8</accession>
<protein>
    <submittedName>
        <fullName evidence="2">Unannotated protein</fullName>
    </submittedName>
</protein>
<sequence>MRAVVRAEQCEVVSHQNLGVHVIADPRSAERTRRLALHDTGSLHAFEQRHLPRCSTVAAPLVDGPLHHRPVDHDTYVASLVVDHLGQRGQDRGRRDDRRADANSCGGLADARCEQLRDGPAPTRGEKRSGAHGGSGELHRVDVVVERAAALDLFAAPQLLEVASERVGEWWVVQHDEYVLLGVPRVVGPVRRTRPHRCAIADDVLVVHEVGDTVDGLGRNRFA</sequence>
<dbReference type="AlphaFoldDB" id="A0A6J6VKE8"/>
<organism evidence="2">
    <name type="scientific">freshwater metagenome</name>
    <dbReference type="NCBI Taxonomy" id="449393"/>
    <lineage>
        <taxon>unclassified sequences</taxon>
        <taxon>metagenomes</taxon>
        <taxon>ecological metagenomes</taxon>
    </lineage>
</organism>
<gene>
    <name evidence="2" type="ORF">UFOPK2754_03105</name>
</gene>
<dbReference type="EMBL" id="CAEZYR010000183">
    <property type="protein sequence ID" value="CAB4771258.1"/>
    <property type="molecule type" value="Genomic_DNA"/>
</dbReference>
<feature type="region of interest" description="Disordered" evidence="1">
    <location>
        <begin position="114"/>
        <end position="136"/>
    </location>
</feature>
<proteinExistence type="predicted"/>
<evidence type="ECO:0000256" key="1">
    <source>
        <dbReference type="SAM" id="MobiDB-lite"/>
    </source>
</evidence>
<name>A0A6J6VKE8_9ZZZZ</name>
<reference evidence="2" key="1">
    <citation type="submission" date="2020-05" db="EMBL/GenBank/DDBJ databases">
        <authorList>
            <person name="Chiriac C."/>
            <person name="Salcher M."/>
            <person name="Ghai R."/>
            <person name="Kavagutti S V."/>
        </authorList>
    </citation>
    <scope>NUCLEOTIDE SEQUENCE</scope>
</reference>